<evidence type="ECO:0000313" key="2">
    <source>
        <dbReference type="Proteomes" id="UP000252004"/>
    </source>
</evidence>
<reference evidence="1 2" key="1">
    <citation type="submission" date="2018-01" db="EMBL/GenBank/DDBJ databases">
        <title>Draft genome Sequence of streptomyces globosus LZH-48.</title>
        <authorList>
            <person name="Ran K."/>
            <person name="Li Z."/>
            <person name="Wei S."/>
            <person name="Dong R."/>
        </authorList>
    </citation>
    <scope>NUCLEOTIDE SEQUENCE [LARGE SCALE GENOMIC DNA]</scope>
    <source>
        <strain evidence="1 2">LZH-48</strain>
    </source>
</reference>
<evidence type="ECO:0000313" key="1">
    <source>
        <dbReference type="EMBL" id="AXE23505.1"/>
    </source>
</evidence>
<dbReference type="OrthoDB" id="4564026at2"/>
<dbReference type="KEGG" id="sgz:C0216_08550"/>
<name>A0A344TXY4_9ACTN</name>
<dbReference type="RefSeq" id="WP_114054686.1">
    <property type="nucleotide sequence ID" value="NZ_CP030862.1"/>
</dbReference>
<dbReference type="Proteomes" id="UP000252004">
    <property type="component" value="Chromosome"/>
</dbReference>
<proteinExistence type="predicted"/>
<organism evidence="1 2">
    <name type="scientific">Streptomyces globosus</name>
    <dbReference type="NCBI Taxonomy" id="68209"/>
    <lineage>
        <taxon>Bacteria</taxon>
        <taxon>Bacillati</taxon>
        <taxon>Actinomycetota</taxon>
        <taxon>Actinomycetes</taxon>
        <taxon>Kitasatosporales</taxon>
        <taxon>Streptomycetaceae</taxon>
        <taxon>Streptomyces</taxon>
    </lineage>
</organism>
<dbReference type="AlphaFoldDB" id="A0A344TXY4"/>
<keyword evidence="2" id="KW-1185">Reference proteome</keyword>
<sequence>MAALVYFRKVSETGGLVEYEFGDDPDAFERRLAVDKASRTSTVRDGRVDHAFLLASRKLGALYAERGVWPERGMSAA</sequence>
<dbReference type="EMBL" id="CP030862">
    <property type="protein sequence ID" value="AXE23505.1"/>
    <property type="molecule type" value="Genomic_DNA"/>
</dbReference>
<accession>A0A344TXY4</accession>
<protein>
    <submittedName>
        <fullName evidence="1">Uncharacterized protein</fullName>
    </submittedName>
</protein>
<gene>
    <name evidence="1" type="ORF">C0216_08550</name>
</gene>